<dbReference type="InterPro" id="IPR006311">
    <property type="entry name" value="TAT_signal"/>
</dbReference>
<dbReference type="PROSITE" id="PS51318">
    <property type="entry name" value="TAT"/>
    <property type="match status" value="1"/>
</dbReference>
<dbReference type="InterPro" id="IPR050463">
    <property type="entry name" value="Gfo/Idh/MocA_oxidrdct_glycsds"/>
</dbReference>
<feature type="domain" description="Gfo/Idh/MocA-like oxidoreductase bacterial type C-terminal" evidence="2">
    <location>
        <begin position="354"/>
        <end position="437"/>
    </location>
</feature>
<dbReference type="InterPro" id="IPR019546">
    <property type="entry name" value="TAT_signal_bac_arc"/>
</dbReference>
<dbReference type="Proteomes" id="UP000317093">
    <property type="component" value="Chromosome"/>
</dbReference>
<gene>
    <name evidence="3" type="primary">iolG_2</name>
    <name evidence="3" type="ORF">Pan216_39020</name>
</gene>
<evidence type="ECO:0000259" key="2">
    <source>
        <dbReference type="Pfam" id="PF19051"/>
    </source>
</evidence>
<accession>A0A518B7S6</accession>
<dbReference type="Gene3D" id="3.40.50.720">
    <property type="entry name" value="NAD(P)-binding Rossmann-like Domain"/>
    <property type="match status" value="1"/>
</dbReference>
<dbReference type="EMBL" id="CP036279">
    <property type="protein sequence ID" value="QDU63028.1"/>
    <property type="molecule type" value="Genomic_DNA"/>
</dbReference>
<dbReference type="KEGG" id="knv:Pan216_39020"/>
<feature type="domain" description="Gfo/Idh/MocA-like oxidoreductase N-terminal" evidence="1">
    <location>
        <begin position="65"/>
        <end position="163"/>
    </location>
</feature>
<sequence length="439" mass="49275">MNLKRRDFLGRTGTGLVSAGLLPTVFSSSSDAASADGAAKGANERARIGSIGLRYQGSVISEKALPYGDLVALCDVDRHVREQARACFGSRAKIYEDYRDLLDRDDIDVVLIGTPDHWHTKMVIDACRAGKDVYCEKPLTLTIDEGKHLTKAVEETGRVVQVGTWQRSDVRFRQAVEMVRAGRLGKLEKVIVTISDNPTGGPFANVPKPEHINWDLWLGQAPEVPYCEQRGHYTFRWWEEYSGGRMTDWGAHHIDIAQWGIGADRSGPKRIEAKATYPNVENGYNVPTNYSALLTFPNDVTMEIRSKGTIGVRFIGERGELFVTRGSIKSNPAELLEVDPIPRENYKLYSHDLSFQPKIGKLESIENHMRNFFDSIRSRQQPISDVVSQHRSVSSCHLANIAMKLGRPLDWDPENERFVDDSQANAMLSREQRKGFEIG</sequence>
<dbReference type="NCBIfam" id="TIGR01409">
    <property type="entry name" value="TAT_signal_seq"/>
    <property type="match status" value="1"/>
</dbReference>
<evidence type="ECO:0000313" key="3">
    <source>
        <dbReference type="EMBL" id="QDU63028.1"/>
    </source>
</evidence>
<organism evidence="3 4">
    <name type="scientific">Kolteria novifilia</name>
    <dbReference type="NCBI Taxonomy" id="2527975"/>
    <lineage>
        <taxon>Bacteria</taxon>
        <taxon>Pseudomonadati</taxon>
        <taxon>Planctomycetota</taxon>
        <taxon>Planctomycetia</taxon>
        <taxon>Kolteriales</taxon>
        <taxon>Kolteriaceae</taxon>
        <taxon>Kolteria</taxon>
    </lineage>
</organism>
<name>A0A518B7S6_9BACT</name>
<dbReference type="GO" id="GO:0000166">
    <property type="term" value="F:nucleotide binding"/>
    <property type="evidence" value="ECO:0007669"/>
    <property type="project" value="InterPro"/>
</dbReference>
<dbReference type="Pfam" id="PF19051">
    <property type="entry name" value="GFO_IDH_MocA_C2"/>
    <property type="match status" value="2"/>
</dbReference>
<dbReference type="GO" id="GO:0050112">
    <property type="term" value="F:inositol 2-dehydrogenase (NAD+) activity"/>
    <property type="evidence" value="ECO:0007669"/>
    <property type="project" value="UniProtKB-EC"/>
</dbReference>
<dbReference type="InterPro" id="IPR036291">
    <property type="entry name" value="NAD(P)-bd_dom_sf"/>
</dbReference>
<dbReference type="SUPFAM" id="SSF51735">
    <property type="entry name" value="NAD(P)-binding Rossmann-fold domains"/>
    <property type="match status" value="1"/>
</dbReference>
<dbReference type="Pfam" id="PF01408">
    <property type="entry name" value="GFO_IDH_MocA"/>
    <property type="match status" value="1"/>
</dbReference>
<feature type="domain" description="Gfo/Idh/MocA-like oxidoreductase bacterial type C-terminal" evidence="2">
    <location>
        <begin position="207"/>
        <end position="276"/>
    </location>
</feature>
<dbReference type="Gene3D" id="3.30.360.10">
    <property type="entry name" value="Dihydrodipicolinate Reductase, domain 2"/>
    <property type="match status" value="1"/>
</dbReference>
<dbReference type="SUPFAM" id="SSF55347">
    <property type="entry name" value="Glyceraldehyde-3-phosphate dehydrogenase-like, C-terminal domain"/>
    <property type="match status" value="1"/>
</dbReference>
<dbReference type="AlphaFoldDB" id="A0A518B7S6"/>
<reference evidence="3 4" key="1">
    <citation type="submission" date="2019-02" db="EMBL/GenBank/DDBJ databases">
        <title>Deep-cultivation of Planctomycetes and their phenomic and genomic characterization uncovers novel biology.</title>
        <authorList>
            <person name="Wiegand S."/>
            <person name="Jogler M."/>
            <person name="Boedeker C."/>
            <person name="Pinto D."/>
            <person name="Vollmers J."/>
            <person name="Rivas-Marin E."/>
            <person name="Kohn T."/>
            <person name="Peeters S.H."/>
            <person name="Heuer A."/>
            <person name="Rast P."/>
            <person name="Oberbeckmann S."/>
            <person name="Bunk B."/>
            <person name="Jeske O."/>
            <person name="Meyerdierks A."/>
            <person name="Storesund J.E."/>
            <person name="Kallscheuer N."/>
            <person name="Luecker S."/>
            <person name="Lage O.M."/>
            <person name="Pohl T."/>
            <person name="Merkel B.J."/>
            <person name="Hornburger P."/>
            <person name="Mueller R.-W."/>
            <person name="Bruemmer F."/>
            <person name="Labrenz M."/>
            <person name="Spormann A.M."/>
            <person name="Op den Camp H."/>
            <person name="Overmann J."/>
            <person name="Amann R."/>
            <person name="Jetten M.S.M."/>
            <person name="Mascher T."/>
            <person name="Medema M.H."/>
            <person name="Devos D.P."/>
            <person name="Kaster A.-K."/>
            <person name="Ovreas L."/>
            <person name="Rohde M."/>
            <person name="Galperin M.Y."/>
            <person name="Jogler C."/>
        </authorList>
    </citation>
    <scope>NUCLEOTIDE SEQUENCE [LARGE SCALE GENOMIC DNA]</scope>
    <source>
        <strain evidence="3 4">Pan216</strain>
    </source>
</reference>
<dbReference type="InterPro" id="IPR043906">
    <property type="entry name" value="Gfo/Idh/MocA_OxRdtase_bact_C"/>
</dbReference>
<dbReference type="EC" id="1.1.1.18" evidence="3"/>
<evidence type="ECO:0000259" key="1">
    <source>
        <dbReference type="Pfam" id="PF01408"/>
    </source>
</evidence>
<evidence type="ECO:0000313" key="4">
    <source>
        <dbReference type="Proteomes" id="UP000317093"/>
    </source>
</evidence>
<dbReference type="PANTHER" id="PTHR43818">
    <property type="entry name" value="BCDNA.GH03377"/>
    <property type="match status" value="1"/>
</dbReference>
<keyword evidence="4" id="KW-1185">Reference proteome</keyword>
<protein>
    <submittedName>
        <fullName evidence="3">Inositol 2-dehydrogenase</fullName>
        <ecNumber evidence="3">1.1.1.18</ecNumber>
    </submittedName>
</protein>
<dbReference type="RefSeq" id="WP_145260177.1">
    <property type="nucleotide sequence ID" value="NZ_CP036279.1"/>
</dbReference>
<proteinExistence type="predicted"/>
<dbReference type="InterPro" id="IPR000683">
    <property type="entry name" value="Gfo/Idh/MocA-like_OxRdtase_N"/>
</dbReference>
<dbReference type="OrthoDB" id="9788246at2"/>
<keyword evidence="3" id="KW-0560">Oxidoreductase</keyword>
<dbReference type="PANTHER" id="PTHR43818:SF5">
    <property type="entry name" value="OXIDOREDUCTASE FAMILY PROTEIN"/>
    <property type="match status" value="1"/>
</dbReference>